<comment type="similarity">
    <text evidence="8 9">Belongs to the TonB-dependent receptor family.</text>
</comment>
<dbReference type="RefSeq" id="WP_250590527.1">
    <property type="nucleotide sequence ID" value="NZ_JAMLJM010000001.1"/>
</dbReference>
<dbReference type="NCBIfam" id="TIGR04057">
    <property type="entry name" value="SusC_RagA_signa"/>
    <property type="match status" value="1"/>
</dbReference>
<keyword evidence="10" id="KW-0732">Signal</keyword>
<evidence type="ECO:0000256" key="2">
    <source>
        <dbReference type="ARBA" id="ARBA00022448"/>
    </source>
</evidence>
<proteinExistence type="inferred from homology"/>
<keyword evidence="3 8" id="KW-1134">Transmembrane beta strand</keyword>
<organism evidence="13 14">
    <name type="scientific">Flavobacterium luminosum</name>
    <dbReference type="NCBI Taxonomy" id="2949086"/>
    <lineage>
        <taxon>Bacteria</taxon>
        <taxon>Pseudomonadati</taxon>
        <taxon>Bacteroidota</taxon>
        <taxon>Flavobacteriia</taxon>
        <taxon>Flavobacteriales</taxon>
        <taxon>Flavobacteriaceae</taxon>
        <taxon>Flavobacterium</taxon>
    </lineage>
</organism>
<comment type="caution">
    <text evidence="13">The sequence shown here is derived from an EMBL/GenBank/DDBJ whole genome shotgun (WGS) entry which is preliminary data.</text>
</comment>
<keyword evidence="7 8" id="KW-0998">Cell outer membrane</keyword>
<keyword evidence="4 8" id="KW-0812">Transmembrane</keyword>
<evidence type="ECO:0000259" key="12">
    <source>
        <dbReference type="Pfam" id="PF07715"/>
    </source>
</evidence>
<evidence type="ECO:0000256" key="5">
    <source>
        <dbReference type="ARBA" id="ARBA00023077"/>
    </source>
</evidence>
<evidence type="ECO:0000313" key="13">
    <source>
        <dbReference type="EMBL" id="MCL9807902.1"/>
    </source>
</evidence>
<dbReference type="NCBIfam" id="TIGR04056">
    <property type="entry name" value="OMP_RagA_SusC"/>
    <property type="match status" value="1"/>
</dbReference>
<dbReference type="Gene3D" id="2.40.170.20">
    <property type="entry name" value="TonB-dependent receptor, beta-barrel domain"/>
    <property type="match status" value="1"/>
</dbReference>
<dbReference type="InterPro" id="IPR023996">
    <property type="entry name" value="TonB-dep_OMP_SusC/RagA"/>
</dbReference>
<dbReference type="Pfam" id="PF07715">
    <property type="entry name" value="Plug"/>
    <property type="match status" value="1"/>
</dbReference>
<dbReference type="Pfam" id="PF13715">
    <property type="entry name" value="CarbopepD_reg_2"/>
    <property type="match status" value="1"/>
</dbReference>
<dbReference type="InterPro" id="IPR008969">
    <property type="entry name" value="CarboxyPept-like_regulatory"/>
</dbReference>
<evidence type="ECO:0000256" key="4">
    <source>
        <dbReference type="ARBA" id="ARBA00022692"/>
    </source>
</evidence>
<dbReference type="InterPro" id="IPR012910">
    <property type="entry name" value="Plug_dom"/>
</dbReference>
<evidence type="ECO:0000256" key="1">
    <source>
        <dbReference type="ARBA" id="ARBA00004571"/>
    </source>
</evidence>
<dbReference type="InterPro" id="IPR023997">
    <property type="entry name" value="TonB-dep_OMP_SusC/RagA_CS"/>
</dbReference>
<feature type="signal peptide" evidence="10">
    <location>
        <begin position="1"/>
        <end position="22"/>
    </location>
</feature>
<dbReference type="InterPro" id="IPR000531">
    <property type="entry name" value="Beta-barrel_TonB"/>
</dbReference>
<evidence type="ECO:0000256" key="9">
    <source>
        <dbReference type="RuleBase" id="RU003357"/>
    </source>
</evidence>
<dbReference type="SUPFAM" id="SSF49464">
    <property type="entry name" value="Carboxypeptidase regulatory domain-like"/>
    <property type="match status" value="1"/>
</dbReference>
<dbReference type="EMBL" id="JAMLJM010000001">
    <property type="protein sequence ID" value="MCL9807902.1"/>
    <property type="molecule type" value="Genomic_DNA"/>
</dbReference>
<evidence type="ECO:0000256" key="6">
    <source>
        <dbReference type="ARBA" id="ARBA00023136"/>
    </source>
</evidence>
<feature type="domain" description="TonB-dependent receptor-like beta-barrel" evidence="11">
    <location>
        <begin position="445"/>
        <end position="1029"/>
    </location>
</feature>
<dbReference type="Proteomes" id="UP001317191">
    <property type="component" value="Unassembled WGS sequence"/>
</dbReference>
<comment type="subcellular location">
    <subcellularLocation>
        <location evidence="1 8">Cell outer membrane</location>
        <topology evidence="1 8">Multi-pass membrane protein</topology>
    </subcellularLocation>
</comment>
<dbReference type="Gene3D" id="2.60.40.1120">
    <property type="entry name" value="Carboxypeptidase-like, regulatory domain"/>
    <property type="match status" value="1"/>
</dbReference>
<keyword evidence="2 8" id="KW-0813">Transport</keyword>
<sequence length="1067" mass="118148">MRSKFKWIFTLFMVFTMQFSFAQEKTVTGVVSDASGPLPGVNVVVRGTQRGTATGFDGRYSIKAKEGEVLVFSFMGMSDVSKTVGASNDMNVTMKDESTKLNEVVVVGYSTTKKRDFVGSIKEVKSEQLSKKNVSSVTQALAGEVAGVRVINTSGQPGTVGTVRVRGLGSVNGNRSPLYVVDGVPYSGRIESINPNDIASTSVLKDATATAIYGARGANGVILITTKNAKKGESFVEIESRTGFNFSALPRYETIKSPEEYISLGWEGLYNQGVIINNANPLNYANNNLFSGLGVASAYNMWNVASGADLIDPATGMVRSGVTRKYNPENWEDYAFQNSIRTETNLSMGGASEKSRYYSSIGYLNDKGYSINSDFERITGRLSLTQDVKEWLKASTNIGYTMSTTNQGGQSEDSGSVFWFVDNIPSIYPLFMRDANGNILNNIYGKPAYDYGESGRGFGALTNAIADAYYTLERAKRQEISTNSSFDVKISNDLTFETKIGTQYYERKFDNLNNKYFGPSAGTNGSIFKTDIQMFTYNFLKLLRYKKVFGVHDLEVLGAHENNSYEYKYLSASKNEMALPIPEFEQAAVNIGATSYTDNVKLESFFSQLNYNFDKKYFFTGTIRRDGSSRFLKDKWGNFWSLGLAWNVTNENFMKDQTLFSNLKVKTSYGLTGEQDGVGLYPGYDRYNTDTGAGGTISFPFSSKGNPNLTWETSKMFQAGVEFDIKDRFEASIDVYRKLTDDLLFQRRVAISDGYAIINVNDGQLENRGLEFDLTGHILKGKDGYLDLSINGEILDNKLLRMPIDPSTGKEKTIDVQGLYGRAVGHSIYDFYLREWAGVDPATGQAMWVQHYDDANGNGAVDTGEGILSLTDYLTKNPDRKDFIEKTNVTNYALATQKFVGKSIIPDVRGAVNLSAGYKGFDFSVQMLYSFGGYAYDSAYANLMNNGQAGQNNWHVDIRDRWQQPGDVTNVPRLSNNQDANVASASTRFLTKADYINLNNIRLGYNVPKRYTEQLKLASLSIFVSGDNLYLSAYRKGFNPTVSETGASSQYTYSPLSTISGGVRLKF</sequence>
<dbReference type="Pfam" id="PF00593">
    <property type="entry name" value="TonB_dep_Rec_b-barrel"/>
    <property type="match status" value="1"/>
</dbReference>
<keyword evidence="6 8" id="KW-0472">Membrane</keyword>
<dbReference type="PROSITE" id="PS52016">
    <property type="entry name" value="TONB_DEPENDENT_REC_3"/>
    <property type="match status" value="1"/>
</dbReference>
<protein>
    <submittedName>
        <fullName evidence="13">SusC/RagA family TonB-linked outer membrane protein</fullName>
    </submittedName>
</protein>
<evidence type="ECO:0000256" key="10">
    <source>
        <dbReference type="SAM" id="SignalP"/>
    </source>
</evidence>
<evidence type="ECO:0000256" key="7">
    <source>
        <dbReference type="ARBA" id="ARBA00023237"/>
    </source>
</evidence>
<feature type="domain" description="TonB-dependent receptor plug" evidence="12">
    <location>
        <begin position="114"/>
        <end position="221"/>
    </location>
</feature>
<keyword evidence="14" id="KW-1185">Reference proteome</keyword>
<evidence type="ECO:0000313" key="14">
    <source>
        <dbReference type="Proteomes" id="UP001317191"/>
    </source>
</evidence>
<dbReference type="Gene3D" id="2.170.130.10">
    <property type="entry name" value="TonB-dependent receptor, plug domain"/>
    <property type="match status" value="1"/>
</dbReference>
<feature type="chain" id="PRO_5045602151" evidence="10">
    <location>
        <begin position="23"/>
        <end position="1067"/>
    </location>
</feature>
<evidence type="ECO:0000256" key="8">
    <source>
        <dbReference type="PROSITE-ProRule" id="PRU01360"/>
    </source>
</evidence>
<dbReference type="InterPro" id="IPR039426">
    <property type="entry name" value="TonB-dep_rcpt-like"/>
</dbReference>
<reference evidence="13 14" key="1">
    <citation type="submission" date="2022-05" db="EMBL/GenBank/DDBJ databases">
        <title>Flavobacterium sp., isolated from activated sludge.</title>
        <authorList>
            <person name="Ran Q."/>
        </authorList>
    </citation>
    <scope>NUCLEOTIDE SEQUENCE [LARGE SCALE GENOMIC DNA]</scope>
    <source>
        <strain evidence="13 14">HXWNR70</strain>
    </source>
</reference>
<evidence type="ECO:0000256" key="3">
    <source>
        <dbReference type="ARBA" id="ARBA00022452"/>
    </source>
</evidence>
<accession>A0ABT0TK74</accession>
<evidence type="ECO:0000259" key="11">
    <source>
        <dbReference type="Pfam" id="PF00593"/>
    </source>
</evidence>
<keyword evidence="5 9" id="KW-0798">TonB box</keyword>
<dbReference type="InterPro" id="IPR036942">
    <property type="entry name" value="Beta-barrel_TonB_sf"/>
</dbReference>
<name>A0ABT0TK74_9FLAO</name>
<dbReference type="SUPFAM" id="SSF56935">
    <property type="entry name" value="Porins"/>
    <property type="match status" value="1"/>
</dbReference>
<dbReference type="InterPro" id="IPR037066">
    <property type="entry name" value="Plug_dom_sf"/>
</dbReference>
<gene>
    <name evidence="13" type="ORF">NAT50_00850</name>
</gene>